<keyword evidence="2" id="KW-0472">Membrane</keyword>
<evidence type="ECO:0000313" key="3">
    <source>
        <dbReference type="Proteomes" id="UP000694920"/>
    </source>
</evidence>
<feature type="region of interest" description="Disordered" evidence="1">
    <location>
        <begin position="202"/>
        <end position="228"/>
    </location>
</feature>
<proteinExistence type="predicted"/>
<accession>A0AAJ7CEY8</accession>
<reference evidence="4" key="1">
    <citation type="submission" date="2025-08" db="UniProtKB">
        <authorList>
            <consortium name="RefSeq"/>
        </authorList>
    </citation>
    <scope>IDENTIFICATION</scope>
</reference>
<keyword evidence="2" id="KW-0812">Transmembrane</keyword>
<dbReference type="PANTHER" id="PTHR36694">
    <property type="entry name" value="PASIFLORA 1, ISOFORM A-RELATED"/>
    <property type="match status" value="1"/>
</dbReference>
<gene>
    <name evidence="4" type="primary">LOC107273942</name>
</gene>
<protein>
    <submittedName>
        <fullName evidence="4">Uncharacterized protein LOC107273942 isoform X1</fullName>
    </submittedName>
</protein>
<dbReference type="RefSeq" id="XP_015608096.1">
    <property type="nucleotide sequence ID" value="XM_015752610.1"/>
</dbReference>
<keyword evidence="2" id="KW-1133">Transmembrane helix</keyword>
<sequence length="228" mass="25479">MKLMLLSNCMFHFSLRQGTIVIAISQIFLSGFCMAVLVLALAHAMETREMVAIDTEDALEREALEEISSKHLNTKRMDMGHHKATEELYLLYCVLVVTVIHFIATVLLLYGAAMNNRHFMAPWIMVKMTELVAGVISLFLVQENCPFIALIGGNAGAPKLLLKIILGVTVFIGTMVGLYLWFVVYSTYKSLEIKKGLTHEIHDPKKRPATPLPENSKLRASGTQPFEV</sequence>
<evidence type="ECO:0000256" key="1">
    <source>
        <dbReference type="SAM" id="MobiDB-lite"/>
    </source>
</evidence>
<evidence type="ECO:0000256" key="2">
    <source>
        <dbReference type="SAM" id="Phobius"/>
    </source>
</evidence>
<dbReference type="PANTHER" id="PTHR36694:SF11">
    <property type="entry name" value="LP21121P-RELATED"/>
    <property type="match status" value="1"/>
</dbReference>
<evidence type="ECO:0000313" key="4">
    <source>
        <dbReference type="RefSeq" id="XP_015608096.1"/>
    </source>
</evidence>
<feature type="transmembrane region" description="Helical" evidence="2">
    <location>
        <begin position="131"/>
        <end position="152"/>
    </location>
</feature>
<feature type="transmembrane region" description="Helical" evidence="2">
    <location>
        <begin position="89"/>
        <end position="110"/>
    </location>
</feature>
<feature type="transmembrane region" description="Helical" evidence="2">
    <location>
        <begin position="20"/>
        <end position="42"/>
    </location>
</feature>
<dbReference type="GeneID" id="107273942"/>
<feature type="transmembrane region" description="Helical" evidence="2">
    <location>
        <begin position="164"/>
        <end position="185"/>
    </location>
</feature>
<name>A0AAJ7CEY8_CEPCN</name>
<dbReference type="Proteomes" id="UP000694920">
    <property type="component" value="Unplaced"/>
</dbReference>
<organism evidence="3 4">
    <name type="scientific">Cephus cinctus</name>
    <name type="common">Wheat stem sawfly</name>
    <dbReference type="NCBI Taxonomy" id="211228"/>
    <lineage>
        <taxon>Eukaryota</taxon>
        <taxon>Metazoa</taxon>
        <taxon>Ecdysozoa</taxon>
        <taxon>Arthropoda</taxon>
        <taxon>Hexapoda</taxon>
        <taxon>Insecta</taxon>
        <taxon>Pterygota</taxon>
        <taxon>Neoptera</taxon>
        <taxon>Endopterygota</taxon>
        <taxon>Hymenoptera</taxon>
        <taxon>Cephoidea</taxon>
        <taxon>Cephidae</taxon>
        <taxon>Cephus</taxon>
    </lineage>
</organism>
<dbReference type="AlphaFoldDB" id="A0AAJ7CEY8"/>
<dbReference type="KEGG" id="ccin:107273942"/>
<keyword evidence="3" id="KW-1185">Reference proteome</keyword>